<sequence length="209" mass="23904">MVRTEQNWENSFHFFWRFIHNPLKIGALRPSSAQLCRATVKAIEPEKCRCVVELGPGTGVITQYLLNSIDPQSRFLAVEIDPVFHENLQKRFPGTAIHRGDAEDLGKWLQPQKSGLADAVVSGLPWTLFTESQCRSILAEIASCMQPDGIFVTLCYWHAQWLPSGLRLKKLLKDYFDAVEMTDTVWTNVPPIFLFRCSGRRLTPKKEKR</sequence>
<dbReference type="Gene3D" id="3.40.50.150">
    <property type="entry name" value="Vaccinia Virus protein VP39"/>
    <property type="match status" value="1"/>
</dbReference>
<reference evidence="2 5" key="2">
    <citation type="submission" date="2020-04" db="EMBL/GenBank/DDBJ databases">
        <authorList>
            <person name="Hitch T.C.A."/>
            <person name="Wylensek D."/>
            <person name="Clavel T."/>
        </authorList>
    </citation>
    <scope>NUCLEOTIDE SEQUENCE [LARGE SCALE GENOMIC DNA]</scope>
    <source>
        <strain evidence="2 5">COR2-253-APC-1A</strain>
    </source>
</reference>
<keyword evidence="4" id="KW-1185">Reference proteome</keyword>
<dbReference type="AlphaFoldDB" id="A0A2U1B7K9"/>
<dbReference type="EMBL" id="JABAEW010000046">
    <property type="protein sequence ID" value="NMD88428.1"/>
    <property type="molecule type" value="Genomic_DNA"/>
</dbReference>
<dbReference type="SUPFAM" id="SSF53335">
    <property type="entry name" value="S-adenosyl-L-methionine-dependent methyltransferases"/>
    <property type="match status" value="1"/>
</dbReference>
<reference evidence="3 4" key="1">
    <citation type="submission" date="2018-04" db="EMBL/GenBank/DDBJ databases">
        <title>Genomic Encyclopedia of Type Strains, Phase IV (KMG-IV): sequencing the most valuable type-strain genomes for metagenomic binning, comparative biology and taxonomic classification.</title>
        <authorList>
            <person name="Goeker M."/>
        </authorList>
    </citation>
    <scope>NUCLEOTIDE SEQUENCE [LARGE SCALE GENOMIC DNA]</scope>
    <source>
        <strain evidence="3 4">DSM 14823</strain>
    </source>
</reference>
<keyword evidence="3" id="KW-0489">Methyltransferase</keyword>
<accession>A0A2U1B7K9</accession>
<dbReference type="GeneID" id="78294461"/>
<dbReference type="EMBL" id="QEKH01000006">
    <property type="protein sequence ID" value="PVY44507.1"/>
    <property type="molecule type" value="Genomic_DNA"/>
</dbReference>
<evidence type="ECO:0000259" key="1">
    <source>
        <dbReference type="Pfam" id="PF13649"/>
    </source>
</evidence>
<dbReference type="CDD" id="cd02440">
    <property type="entry name" value="AdoMet_MTases"/>
    <property type="match status" value="1"/>
</dbReference>
<proteinExistence type="predicted"/>
<evidence type="ECO:0000313" key="4">
    <source>
        <dbReference type="Proteomes" id="UP000245959"/>
    </source>
</evidence>
<evidence type="ECO:0000313" key="5">
    <source>
        <dbReference type="Proteomes" id="UP000576225"/>
    </source>
</evidence>
<keyword evidence="3" id="KW-0808">Transferase</keyword>
<feature type="domain" description="Methyltransferase" evidence="1">
    <location>
        <begin position="51"/>
        <end position="149"/>
    </location>
</feature>
<dbReference type="InterPro" id="IPR029063">
    <property type="entry name" value="SAM-dependent_MTases_sf"/>
</dbReference>
<protein>
    <submittedName>
        <fullName evidence="2">Methyltransferase domain-containing protein</fullName>
    </submittedName>
    <submittedName>
        <fullName evidence="3">Phospholipid N-methyltransferase</fullName>
    </submittedName>
</protein>
<dbReference type="OrthoDB" id="9805585at2"/>
<dbReference type="InterPro" id="IPR020596">
    <property type="entry name" value="rRNA_Ade_Mease_Trfase_CS"/>
</dbReference>
<dbReference type="Pfam" id="PF13649">
    <property type="entry name" value="Methyltransf_25"/>
    <property type="match status" value="1"/>
</dbReference>
<organism evidence="3 4">
    <name type="scientific">Victivallis vadensis</name>
    <dbReference type="NCBI Taxonomy" id="172901"/>
    <lineage>
        <taxon>Bacteria</taxon>
        <taxon>Pseudomonadati</taxon>
        <taxon>Lentisphaerota</taxon>
        <taxon>Lentisphaeria</taxon>
        <taxon>Victivallales</taxon>
        <taxon>Victivallaceae</taxon>
        <taxon>Victivallis</taxon>
    </lineage>
</organism>
<dbReference type="Proteomes" id="UP000576225">
    <property type="component" value="Unassembled WGS sequence"/>
</dbReference>
<dbReference type="InterPro" id="IPR041698">
    <property type="entry name" value="Methyltransf_25"/>
</dbReference>
<evidence type="ECO:0000313" key="2">
    <source>
        <dbReference type="EMBL" id="NMD88428.1"/>
    </source>
</evidence>
<gene>
    <name evidence="3" type="ORF">C8D82_10624</name>
    <name evidence="2" type="ORF">HF882_17715</name>
</gene>
<evidence type="ECO:0000313" key="3">
    <source>
        <dbReference type="EMBL" id="PVY44507.1"/>
    </source>
</evidence>
<dbReference type="PROSITE" id="PS01131">
    <property type="entry name" value="RRNA_A_DIMETH"/>
    <property type="match status" value="1"/>
</dbReference>
<dbReference type="RefSeq" id="WP_116883142.1">
    <property type="nucleotide sequence ID" value="NZ_CABMMC010000114.1"/>
</dbReference>
<dbReference type="Proteomes" id="UP000245959">
    <property type="component" value="Unassembled WGS sequence"/>
</dbReference>
<name>A0A2U1B7K9_9BACT</name>
<dbReference type="GO" id="GO:0000179">
    <property type="term" value="F:rRNA (adenine-N6,N6-)-dimethyltransferase activity"/>
    <property type="evidence" value="ECO:0007669"/>
    <property type="project" value="InterPro"/>
</dbReference>
<comment type="caution">
    <text evidence="3">The sequence shown here is derived from an EMBL/GenBank/DDBJ whole genome shotgun (WGS) entry which is preliminary data.</text>
</comment>